<dbReference type="Proteomes" id="UP000199309">
    <property type="component" value="Unassembled WGS sequence"/>
</dbReference>
<dbReference type="Pfam" id="PF01042">
    <property type="entry name" value="Ribonuc_L-PSP"/>
    <property type="match status" value="1"/>
</dbReference>
<dbReference type="STRING" id="349095.SAMN05660299_02323"/>
<dbReference type="InterPro" id="IPR006056">
    <property type="entry name" value="RidA"/>
</dbReference>
<dbReference type="NCBIfam" id="TIGR00004">
    <property type="entry name" value="Rid family detoxifying hydrolase"/>
    <property type="match status" value="1"/>
</dbReference>
<evidence type="ECO:0000313" key="2">
    <source>
        <dbReference type="EMBL" id="SDN20726.1"/>
    </source>
</evidence>
<dbReference type="Gene3D" id="3.30.1330.40">
    <property type="entry name" value="RutC-like"/>
    <property type="match status" value="1"/>
</dbReference>
<accession>A0A1G9ZJG1</accession>
<dbReference type="FunFam" id="3.30.1330.40:FF:000001">
    <property type="entry name" value="L-PSP family endoribonuclease"/>
    <property type="match status" value="1"/>
</dbReference>
<keyword evidence="3" id="KW-1185">Reference proteome</keyword>
<dbReference type="CDD" id="cd00448">
    <property type="entry name" value="YjgF_YER057c_UK114_family"/>
    <property type="match status" value="1"/>
</dbReference>
<dbReference type="InterPro" id="IPR006175">
    <property type="entry name" value="YjgF/YER057c/UK114"/>
</dbReference>
<dbReference type="GO" id="GO:0019239">
    <property type="term" value="F:deaminase activity"/>
    <property type="evidence" value="ECO:0007669"/>
    <property type="project" value="TreeGrafter"/>
</dbReference>
<evidence type="ECO:0000256" key="1">
    <source>
        <dbReference type="ARBA" id="ARBA00010552"/>
    </source>
</evidence>
<dbReference type="InterPro" id="IPR035959">
    <property type="entry name" value="RutC-like_sf"/>
</dbReference>
<reference evidence="2 3" key="1">
    <citation type="submission" date="2016-10" db="EMBL/GenBank/DDBJ databases">
        <authorList>
            <person name="de Groot N.N."/>
        </authorList>
    </citation>
    <scope>NUCLEOTIDE SEQUENCE [LARGE SCALE GENOMIC DNA]</scope>
    <source>
        <strain evidence="2 3">DSM 16981</strain>
    </source>
</reference>
<name>A0A1G9ZJG1_9FIRM</name>
<proteinExistence type="inferred from homology"/>
<protein>
    <submittedName>
        <fullName evidence="2">2-iminobutanoate/2-iminopropanoate deaminase</fullName>
    </submittedName>
</protein>
<dbReference type="AlphaFoldDB" id="A0A1G9ZJG1"/>
<comment type="similarity">
    <text evidence="1">Belongs to the RutC family.</text>
</comment>
<dbReference type="EMBL" id="FNHQ01000030">
    <property type="protein sequence ID" value="SDN20726.1"/>
    <property type="molecule type" value="Genomic_DNA"/>
</dbReference>
<sequence>MSVKVISTEKAPGAVGPYSQAIKAGDFLFASGQIPLNPENGKIVGGGVAEQTEQSLKNVGAILAAEGLTYDDVVKTTVYITNMNFFGTVNAVYGKYFQKTLPARSCVEISKLPKDALVEVEVIAYCGK</sequence>
<dbReference type="RefSeq" id="WP_091652097.1">
    <property type="nucleotide sequence ID" value="NZ_FNHQ01000030.1"/>
</dbReference>
<dbReference type="SUPFAM" id="SSF55298">
    <property type="entry name" value="YjgF-like"/>
    <property type="match status" value="1"/>
</dbReference>
<gene>
    <name evidence="2" type="ORF">SAMN05660299_02323</name>
</gene>
<organism evidence="2 3">
    <name type="scientific">Megasphaera paucivorans</name>
    <dbReference type="NCBI Taxonomy" id="349095"/>
    <lineage>
        <taxon>Bacteria</taxon>
        <taxon>Bacillati</taxon>
        <taxon>Bacillota</taxon>
        <taxon>Negativicutes</taxon>
        <taxon>Veillonellales</taxon>
        <taxon>Veillonellaceae</taxon>
        <taxon>Megasphaera</taxon>
    </lineage>
</organism>
<dbReference type="OrthoDB" id="9803101at2"/>
<dbReference type="GO" id="GO:0005829">
    <property type="term" value="C:cytosol"/>
    <property type="evidence" value="ECO:0007669"/>
    <property type="project" value="TreeGrafter"/>
</dbReference>
<dbReference type="PANTHER" id="PTHR11803">
    <property type="entry name" value="2-IMINOBUTANOATE/2-IMINOPROPANOATE DEAMINASE RIDA"/>
    <property type="match status" value="1"/>
</dbReference>
<dbReference type="PANTHER" id="PTHR11803:SF39">
    <property type="entry name" value="2-IMINOBUTANOATE_2-IMINOPROPANOATE DEAMINASE"/>
    <property type="match status" value="1"/>
</dbReference>
<evidence type="ECO:0000313" key="3">
    <source>
        <dbReference type="Proteomes" id="UP000199309"/>
    </source>
</evidence>